<protein>
    <submittedName>
        <fullName evidence="1">S9 family peptidase</fullName>
    </submittedName>
</protein>
<proteinExistence type="predicted"/>
<evidence type="ECO:0000313" key="2">
    <source>
        <dbReference type="Proteomes" id="UP001589627"/>
    </source>
</evidence>
<feature type="non-terminal residue" evidence="1">
    <location>
        <position position="111"/>
    </location>
</feature>
<dbReference type="SUPFAM" id="SSF69304">
    <property type="entry name" value="Tricorn protease N-terminal domain"/>
    <property type="match status" value="1"/>
</dbReference>
<evidence type="ECO:0000313" key="1">
    <source>
        <dbReference type="EMBL" id="MFB9837782.1"/>
    </source>
</evidence>
<name>A0ABV5YUZ6_9ACTN</name>
<dbReference type="Proteomes" id="UP001589627">
    <property type="component" value="Unassembled WGS sequence"/>
</dbReference>
<sequence>MTSLPDRLFRTRRFTRGAPGSFTVVGGGGTVVFLRGRTGDDPATCLWALDPGSGAERLLADPRALTGPSQGIDAYATDAGGGLAAFTLAGGLWAVDVHGGPVRRLPARDRA</sequence>
<accession>A0ABV5YUZ6</accession>
<organism evidence="1 2">
    <name type="scientific">Actinoallomurus acaciae</name>
    <dbReference type="NCBI Taxonomy" id="502577"/>
    <lineage>
        <taxon>Bacteria</taxon>
        <taxon>Bacillati</taxon>
        <taxon>Actinomycetota</taxon>
        <taxon>Actinomycetes</taxon>
        <taxon>Streptosporangiales</taxon>
        <taxon>Thermomonosporaceae</taxon>
        <taxon>Actinoallomurus</taxon>
    </lineage>
</organism>
<dbReference type="EMBL" id="JBHLZP010000422">
    <property type="protein sequence ID" value="MFB9837782.1"/>
    <property type="molecule type" value="Genomic_DNA"/>
</dbReference>
<gene>
    <name evidence="1" type="ORF">ACFFNX_37035</name>
</gene>
<dbReference type="Gene3D" id="2.140.10.30">
    <property type="entry name" value="Dipeptidylpeptidase IV, N-terminal domain"/>
    <property type="match status" value="1"/>
</dbReference>
<comment type="caution">
    <text evidence="1">The sequence shown here is derived from an EMBL/GenBank/DDBJ whole genome shotgun (WGS) entry which is preliminary data.</text>
</comment>
<reference evidence="1 2" key="1">
    <citation type="submission" date="2024-09" db="EMBL/GenBank/DDBJ databases">
        <authorList>
            <person name="Sun Q."/>
            <person name="Mori K."/>
        </authorList>
    </citation>
    <scope>NUCLEOTIDE SEQUENCE [LARGE SCALE GENOMIC DNA]</scope>
    <source>
        <strain evidence="1 2">TBRC 0563</strain>
    </source>
</reference>
<keyword evidence="2" id="KW-1185">Reference proteome</keyword>